<protein>
    <recommendedName>
        <fullName evidence="1">F-box domain-containing protein</fullName>
    </recommendedName>
</protein>
<dbReference type="InterPro" id="IPR001810">
    <property type="entry name" value="F-box_dom"/>
</dbReference>
<name>A0A167U174_9AGAM</name>
<dbReference type="InterPro" id="IPR036047">
    <property type="entry name" value="F-box-like_dom_sf"/>
</dbReference>
<evidence type="ECO:0000313" key="2">
    <source>
        <dbReference type="EMBL" id="KZP03496.1"/>
    </source>
</evidence>
<gene>
    <name evidence="2" type="ORF">FIBSPDRAFT_470501</name>
</gene>
<organism evidence="2 3">
    <name type="scientific">Athelia psychrophila</name>
    <dbReference type="NCBI Taxonomy" id="1759441"/>
    <lineage>
        <taxon>Eukaryota</taxon>
        <taxon>Fungi</taxon>
        <taxon>Dikarya</taxon>
        <taxon>Basidiomycota</taxon>
        <taxon>Agaricomycotina</taxon>
        <taxon>Agaricomycetes</taxon>
        <taxon>Agaricomycetidae</taxon>
        <taxon>Atheliales</taxon>
        <taxon>Atheliaceae</taxon>
        <taxon>Athelia</taxon>
    </lineage>
</organism>
<dbReference type="SUPFAM" id="SSF81383">
    <property type="entry name" value="F-box domain"/>
    <property type="match status" value="1"/>
</dbReference>
<dbReference type="OrthoDB" id="2884925at2759"/>
<evidence type="ECO:0000313" key="3">
    <source>
        <dbReference type="Proteomes" id="UP000076532"/>
    </source>
</evidence>
<dbReference type="Proteomes" id="UP000076532">
    <property type="component" value="Unassembled WGS sequence"/>
</dbReference>
<proteinExistence type="predicted"/>
<accession>A0A167U174</accession>
<dbReference type="Gene3D" id="1.20.1280.50">
    <property type="match status" value="1"/>
</dbReference>
<sequence length="167" mass="18616">MTPDAASSEAVITASIDALPSELLARIFSIGAASKPLVQHNEPPHFALLVSRVSRHWREVALAYPPLWSHLFFTTNPRSDRYVTDVFLPRSGTHPLDITIRRLDDETVTSMHQVLKNILPHCALAHTLCKAEGQCRFCTHHGLYRGHFSPAATASRDPLSASCWKRI</sequence>
<feature type="domain" description="F-box" evidence="1">
    <location>
        <begin position="16"/>
        <end position="73"/>
    </location>
</feature>
<dbReference type="AlphaFoldDB" id="A0A167U174"/>
<keyword evidence="3" id="KW-1185">Reference proteome</keyword>
<dbReference type="Pfam" id="PF12937">
    <property type="entry name" value="F-box-like"/>
    <property type="match status" value="1"/>
</dbReference>
<evidence type="ECO:0000259" key="1">
    <source>
        <dbReference type="Pfam" id="PF12937"/>
    </source>
</evidence>
<reference evidence="2 3" key="1">
    <citation type="journal article" date="2016" name="Mol. Biol. Evol.">
        <title>Comparative Genomics of Early-Diverging Mushroom-Forming Fungi Provides Insights into the Origins of Lignocellulose Decay Capabilities.</title>
        <authorList>
            <person name="Nagy L.G."/>
            <person name="Riley R."/>
            <person name="Tritt A."/>
            <person name="Adam C."/>
            <person name="Daum C."/>
            <person name="Floudas D."/>
            <person name="Sun H."/>
            <person name="Yadav J.S."/>
            <person name="Pangilinan J."/>
            <person name="Larsson K.H."/>
            <person name="Matsuura K."/>
            <person name="Barry K."/>
            <person name="Labutti K."/>
            <person name="Kuo R."/>
            <person name="Ohm R.A."/>
            <person name="Bhattacharya S.S."/>
            <person name="Shirouzu T."/>
            <person name="Yoshinaga Y."/>
            <person name="Martin F.M."/>
            <person name="Grigoriev I.V."/>
            <person name="Hibbett D.S."/>
        </authorList>
    </citation>
    <scope>NUCLEOTIDE SEQUENCE [LARGE SCALE GENOMIC DNA]</scope>
    <source>
        <strain evidence="2 3">CBS 109695</strain>
    </source>
</reference>
<dbReference type="EMBL" id="KV418055">
    <property type="protein sequence ID" value="KZP03496.1"/>
    <property type="molecule type" value="Genomic_DNA"/>
</dbReference>